<dbReference type="Proteomes" id="UP001180616">
    <property type="component" value="Chromosome"/>
</dbReference>
<feature type="region of interest" description="Disordered" evidence="2">
    <location>
        <begin position="845"/>
        <end position="866"/>
    </location>
</feature>
<feature type="region of interest" description="Disordered" evidence="2">
    <location>
        <begin position="516"/>
        <end position="535"/>
    </location>
</feature>
<dbReference type="PANTHER" id="PTHR30441">
    <property type="entry name" value="DUF748 DOMAIN-CONTAINING PROTEIN"/>
    <property type="match status" value="1"/>
</dbReference>
<dbReference type="Gene3D" id="3.30.1330.60">
    <property type="entry name" value="OmpA-like domain"/>
    <property type="match status" value="1"/>
</dbReference>
<feature type="compositionally biased region" description="Low complexity" evidence="2">
    <location>
        <begin position="845"/>
        <end position="865"/>
    </location>
</feature>
<organism evidence="4 5">
    <name type="scientific">Nitratidesulfovibrio liaohensis</name>
    <dbReference type="NCBI Taxonomy" id="2604158"/>
    <lineage>
        <taxon>Bacteria</taxon>
        <taxon>Pseudomonadati</taxon>
        <taxon>Thermodesulfobacteriota</taxon>
        <taxon>Desulfovibrionia</taxon>
        <taxon>Desulfovibrionales</taxon>
        <taxon>Desulfovibrionaceae</taxon>
        <taxon>Nitratidesulfovibrio</taxon>
    </lineage>
</organism>
<proteinExistence type="predicted"/>
<evidence type="ECO:0000313" key="5">
    <source>
        <dbReference type="Proteomes" id="UP001180616"/>
    </source>
</evidence>
<reference evidence="4" key="1">
    <citation type="submission" date="2023-09" db="EMBL/GenBank/DDBJ databases">
        <authorList>
            <consortium name="CW5 consortium"/>
            <person name="Lu C.-W."/>
        </authorList>
    </citation>
    <scope>NUCLEOTIDE SEQUENCE</scope>
    <source>
        <strain evidence="4">KPS</strain>
    </source>
</reference>
<evidence type="ECO:0000313" key="4">
    <source>
        <dbReference type="EMBL" id="WMW66997.1"/>
    </source>
</evidence>
<feature type="transmembrane region" description="Helical" evidence="3">
    <location>
        <begin position="33"/>
        <end position="56"/>
    </location>
</feature>
<keyword evidence="3" id="KW-0812">Transmembrane</keyword>
<gene>
    <name evidence="4" type="ORF">KPS_001634</name>
</gene>
<dbReference type="InterPro" id="IPR008023">
    <property type="entry name" value="DUF748"/>
</dbReference>
<name>A0ABY9R710_9BACT</name>
<evidence type="ECO:0000256" key="1">
    <source>
        <dbReference type="SAM" id="Coils"/>
    </source>
</evidence>
<feature type="region of interest" description="Disordered" evidence="2">
    <location>
        <begin position="150"/>
        <end position="170"/>
    </location>
</feature>
<keyword evidence="3" id="KW-1133">Transmembrane helix</keyword>
<evidence type="ECO:0000256" key="2">
    <source>
        <dbReference type="SAM" id="MobiDB-lite"/>
    </source>
</evidence>
<dbReference type="PANTHER" id="PTHR30441:SF8">
    <property type="entry name" value="DUF748 DOMAIN-CONTAINING PROTEIN"/>
    <property type="match status" value="1"/>
</dbReference>
<feature type="compositionally biased region" description="Basic and acidic residues" evidence="2">
    <location>
        <begin position="154"/>
        <end position="170"/>
    </location>
</feature>
<feature type="compositionally biased region" description="Low complexity" evidence="2">
    <location>
        <begin position="678"/>
        <end position="693"/>
    </location>
</feature>
<accession>A0ABY9R710</accession>
<sequence>MSAKPEKSVSGWSPAAIAVRGKAWWALRRVRRWTYTIVGIVAAWGVLAGLAMPPLLRGVLEDQLSDKLGVRCTVEKVRFNPYSWALSIRGVRVPNPTGDGDMLTFDALEFSPGLSAALRLAPVLAYVRLVNPVVYVAHFGDGRYSFSEFLPPDDDGKGGKQDRVDRSDESDKPLFPFAASDFEVVNGTVIFHDAPLKTIHTITELQFVVPFTSTMARDRERAITPSLNATVDGKALSVQGRLLPFAEHLRTEFDVVTDEVDLTQYSEYLAAFTPLRPESGRLGVNLKLVVEQPAAHDVEFGLAGSVTLHDLRVNAPDGKEAVLGLTSGVVEVEEFSLLDRHVDVRRVELDGLLARVGRLADGSIDWLGFVTPADGKRQAPVQAKQGQEKRGQAGTAAGPQNGPQNGTMAASASVAVNGANGTGGIGGIGGAGGPTAKTLASAPASTKTAADQPPFVVNVRTLWLRDATLVWKDASVPGGAVVRLSGLDATLTDFATPGGKQQPKGGGAFTASLRMDDGADKAGAPGKAGESAKNGAGTLKAEGTLTLEPLGVALRLDARDLPLLPVRGYVAQALPLSLDAGTAGVQGEMDLSLAVPDAPGLMVRKGAAQVSGLVLSLAGQKQPSVNLGKLEVADTSVDLAARTVAVGPVTLTKPDVRVVRGKDGAIDLAVLAGGPATAEPAKAQAGKAQPAGTRSARGKGQEGPAARGASRTAPQKPVAAPEGPEWQVSVAALRMDEGRVTFEDRQPKDAGVLTLEGMRLVTGPLSPQRGAPLDVDFGARWQKQGSIGIKAKGTAQPLHLTVDSKLAKVDLRPLDPYLGEVTDLLFGSGEVSSELKVALREQAAPAAPAGRARPRPQAGQAAEPALEVSVEGAARLDNLSLKLAGGKQELASLRRFSVRGLRFGQQPSGDLSLRVQEVGLEKPKLSVMVFKDGSTSISRAMGGKPPADAKDAKPSAAETDAKASAGATVQPANKAASGPATDSASPSPPSSAQGDGTEVAARPNAGPFTTLEVGSLSISGGALRFRDERMSPAYAAEVSDIEGRISGVSLDPASRAEVQLRAGIEGVPVLVGGTVNPLIHPVFADMRFTMSGLDLVPLSPYAVQYIAYPVEHGRFSADVAVKAENWVLDADNHFTLSQIELGSKDNRPDAPNYPVKLGLALLQDMSGNVDLRLPVKGRLDDPEFRLGGVVMQAVLNLMVKVVTSPFALVGSVLSLGSGGRDMRYVEFPPGVATLNEAAEKDLRAVVEVLRQRPRLKLEIQGTAEPDGDTRGLKEQALLRALREAKHASLSRAERARVNVDDLTIDKDEYEDLLDEVYKDAPFEKPRNVVGFTKSQPVDVMEAALKEHHEVTPEALKELATTRAKAVRDKLLELDPALGERVFLAGAKVAPAAGGDGGGGGAGAKGGGSRVNLGLQ</sequence>
<dbReference type="InterPro" id="IPR036737">
    <property type="entry name" value="OmpA-like_sf"/>
</dbReference>
<dbReference type="EMBL" id="CP133659">
    <property type="protein sequence ID" value="WMW66997.1"/>
    <property type="molecule type" value="Genomic_DNA"/>
</dbReference>
<feature type="coiled-coil region" evidence="1">
    <location>
        <begin position="1292"/>
        <end position="1319"/>
    </location>
</feature>
<evidence type="ECO:0000256" key="3">
    <source>
        <dbReference type="SAM" id="Phobius"/>
    </source>
</evidence>
<feature type="region of interest" description="Disordered" evidence="2">
    <location>
        <begin position="937"/>
        <end position="1006"/>
    </location>
</feature>
<feature type="region of interest" description="Disordered" evidence="2">
    <location>
        <begin position="678"/>
        <end position="724"/>
    </location>
</feature>
<protein>
    <submittedName>
        <fullName evidence="4">DUF748 domain-containing protein</fullName>
    </submittedName>
</protein>
<feature type="compositionally biased region" description="Low complexity" evidence="2">
    <location>
        <begin position="975"/>
        <end position="985"/>
    </location>
</feature>
<dbReference type="Pfam" id="PF05359">
    <property type="entry name" value="DUF748"/>
    <property type="match status" value="2"/>
</dbReference>
<dbReference type="InterPro" id="IPR052894">
    <property type="entry name" value="AsmA-related"/>
</dbReference>
<feature type="compositionally biased region" description="Gly residues" evidence="2">
    <location>
        <begin position="1393"/>
        <end position="1408"/>
    </location>
</feature>
<dbReference type="RefSeq" id="WP_309542842.1">
    <property type="nucleotide sequence ID" value="NZ_CP133659.1"/>
</dbReference>
<feature type="region of interest" description="Disordered" evidence="2">
    <location>
        <begin position="1393"/>
        <end position="1415"/>
    </location>
</feature>
<feature type="region of interest" description="Disordered" evidence="2">
    <location>
        <begin position="375"/>
        <end position="408"/>
    </location>
</feature>
<keyword evidence="3" id="KW-0472">Membrane</keyword>
<keyword evidence="1" id="KW-0175">Coiled coil</keyword>
<keyword evidence="5" id="KW-1185">Reference proteome</keyword>